<evidence type="ECO:0000313" key="2">
    <source>
        <dbReference type="EMBL" id="KAF8402574.1"/>
    </source>
</evidence>
<protein>
    <submittedName>
        <fullName evidence="2">Uncharacterized protein</fullName>
    </submittedName>
</protein>
<dbReference type="AlphaFoldDB" id="A0A835DJR8"/>
<dbReference type="OMA" id="PEDQWID"/>
<sequence>MAISANDFFLENAGGSDSDSNSDDSPDYYQPISAVEDENEDSDQGLSIENDGDHVPDSSDFNSFSSENPNFHRFSNGFVHGAENGISSLDLNDDDLENSEGEAEERTREASDTAFSRAVRDDESRRNAPLAPENASRIMEAMRGVSFGGFAPDWVDRLPEDRWVDQLRRLRQAPTSTTTRN</sequence>
<dbReference type="OrthoDB" id="1933769at2759"/>
<dbReference type="EMBL" id="JABCRI010000007">
    <property type="protein sequence ID" value="KAF8402574.1"/>
    <property type="molecule type" value="Genomic_DNA"/>
</dbReference>
<organism evidence="2 3">
    <name type="scientific">Tetracentron sinense</name>
    <name type="common">Spur-leaf</name>
    <dbReference type="NCBI Taxonomy" id="13715"/>
    <lineage>
        <taxon>Eukaryota</taxon>
        <taxon>Viridiplantae</taxon>
        <taxon>Streptophyta</taxon>
        <taxon>Embryophyta</taxon>
        <taxon>Tracheophyta</taxon>
        <taxon>Spermatophyta</taxon>
        <taxon>Magnoliopsida</taxon>
        <taxon>Trochodendrales</taxon>
        <taxon>Trochodendraceae</taxon>
        <taxon>Tetracentron</taxon>
    </lineage>
</organism>
<keyword evidence="3" id="KW-1185">Reference proteome</keyword>
<evidence type="ECO:0000313" key="3">
    <source>
        <dbReference type="Proteomes" id="UP000655225"/>
    </source>
</evidence>
<feature type="region of interest" description="Disordered" evidence="1">
    <location>
        <begin position="1"/>
        <end position="67"/>
    </location>
</feature>
<gene>
    <name evidence="2" type="ORF">HHK36_010660</name>
</gene>
<dbReference type="Pfam" id="PF06910">
    <property type="entry name" value="MEA1"/>
    <property type="match status" value="1"/>
</dbReference>
<dbReference type="PANTHER" id="PTHR37175">
    <property type="entry name" value="BNAA08G28800D PROTEIN"/>
    <property type="match status" value="1"/>
</dbReference>
<feature type="region of interest" description="Disordered" evidence="1">
    <location>
        <begin position="83"/>
        <end position="134"/>
    </location>
</feature>
<reference evidence="2 3" key="1">
    <citation type="submission" date="2020-04" db="EMBL/GenBank/DDBJ databases">
        <title>Plant Genome Project.</title>
        <authorList>
            <person name="Zhang R.-G."/>
        </authorList>
    </citation>
    <scope>NUCLEOTIDE SEQUENCE [LARGE SCALE GENOMIC DNA]</scope>
    <source>
        <strain evidence="2">YNK0</strain>
        <tissue evidence="2">Leaf</tissue>
    </source>
</reference>
<dbReference type="PANTHER" id="PTHR37175:SF1">
    <property type="entry name" value="CONSTANS-LIKE PROTEIN-RELATED"/>
    <property type="match status" value="1"/>
</dbReference>
<feature type="compositionally biased region" description="Low complexity" evidence="1">
    <location>
        <begin position="58"/>
        <end position="67"/>
    </location>
</feature>
<accession>A0A835DJR8</accession>
<feature type="compositionally biased region" description="Acidic residues" evidence="1">
    <location>
        <begin position="91"/>
        <end position="103"/>
    </location>
</feature>
<proteinExistence type="predicted"/>
<comment type="caution">
    <text evidence="2">The sequence shown here is derived from an EMBL/GenBank/DDBJ whole genome shotgun (WGS) entry which is preliminary data.</text>
</comment>
<evidence type="ECO:0000256" key="1">
    <source>
        <dbReference type="SAM" id="MobiDB-lite"/>
    </source>
</evidence>
<name>A0A835DJR8_TETSI</name>
<dbReference type="Proteomes" id="UP000655225">
    <property type="component" value="Unassembled WGS sequence"/>
</dbReference>